<organism evidence="2 3">
    <name type="scientific">Amycolatopsis albispora</name>
    <dbReference type="NCBI Taxonomy" id="1804986"/>
    <lineage>
        <taxon>Bacteria</taxon>
        <taxon>Bacillati</taxon>
        <taxon>Actinomycetota</taxon>
        <taxon>Actinomycetes</taxon>
        <taxon>Pseudonocardiales</taxon>
        <taxon>Pseudonocardiaceae</taxon>
        <taxon>Amycolatopsis</taxon>
    </lineage>
</organism>
<dbReference type="KEGG" id="aab:A4R43_25015"/>
<evidence type="ECO:0000313" key="3">
    <source>
        <dbReference type="Proteomes" id="UP000250434"/>
    </source>
</evidence>
<gene>
    <name evidence="2" type="ORF">A4R43_25015</name>
</gene>
<evidence type="ECO:0000259" key="1">
    <source>
        <dbReference type="Pfam" id="PF13649"/>
    </source>
</evidence>
<keyword evidence="2" id="KW-0489">Methyltransferase</keyword>
<dbReference type="InterPro" id="IPR029063">
    <property type="entry name" value="SAM-dependent_MTases_sf"/>
</dbReference>
<dbReference type="EMBL" id="CP015163">
    <property type="protein sequence ID" value="AXB48777.1"/>
    <property type="molecule type" value="Genomic_DNA"/>
</dbReference>
<proteinExistence type="predicted"/>
<dbReference type="GO" id="GO:0008168">
    <property type="term" value="F:methyltransferase activity"/>
    <property type="evidence" value="ECO:0007669"/>
    <property type="project" value="UniProtKB-KW"/>
</dbReference>
<dbReference type="SUPFAM" id="SSF53335">
    <property type="entry name" value="S-adenosyl-L-methionine-dependent methyltransferases"/>
    <property type="match status" value="1"/>
</dbReference>
<dbReference type="GO" id="GO:0032259">
    <property type="term" value="P:methylation"/>
    <property type="evidence" value="ECO:0007669"/>
    <property type="project" value="UniProtKB-KW"/>
</dbReference>
<dbReference type="Gene3D" id="3.40.50.150">
    <property type="entry name" value="Vaccinia Virus protein VP39"/>
    <property type="match status" value="1"/>
</dbReference>
<dbReference type="CDD" id="cd02440">
    <property type="entry name" value="AdoMet_MTases"/>
    <property type="match status" value="1"/>
</dbReference>
<dbReference type="Proteomes" id="UP000250434">
    <property type="component" value="Chromosome"/>
</dbReference>
<keyword evidence="2" id="KW-0808">Transferase</keyword>
<protein>
    <submittedName>
        <fullName evidence="2">Methyltransferase type 12</fullName>
    </submittedName>
</protein>
<dbReference type="RefSeq" id="WP_113697868.1">
    <property type="nucleotide sequence ID" value="NZ_CP015163.1"/>
</dbReference>
<dbReference type="OrthoDB" id="4484556at2"/>
<dbReference type="InterPro" id="IPR041698">
    <property type="entry name" value="Methyltransf_25"/>
</dbReference>
<keyword evidence="3" id="KW-1185">Reference proteome</keyword>
<dbReference type="Pfam" id="PF13649">
    <property type="entry name" value="Methyltransf_25"/>
    <property type="match status" value="1"/>
</dbReference>
<feature type="domain" description="Methyltransferase" evidence="1">
    <location>
        <begin position="50"/>
        <end position="136"/>
    </location>
</feature>
<reference evidence="2 3" key="1">
    <citation type="submission" date="2016-04" db="EMBL/GenBank/DDBJ databases">
        <title>Complete genome sequence and analysis of deep-sea sediment isolate, Amycolatopsis sp. WP1.</title>
        <authorList>
            <person name="Wang H."/>
            <person name="Chen S."/>
            <person name="Wu Q."/>
        </authorList>
    </citation>
    <scope>NUCLEOTIDE SEQUENCE [LARGE SCALE GENOMIC DNA]</scope>
    <source>
        <strain evidence="2 3">WP1</strain>
    </source>
</reference>
<evidence type="ECO:0000313" key="2">
    <source>
        <dbReference type="EMBL" id="AXB48777.1"/>
    </source>
</evidence>
<accession>A0A344LL53</accession>
<name>A0A344LL53_9PSEU</name>
<sequence>MTAFDTGLLGGPCWLESGTGERVRLPAERWSERPGAGDELLLGRCTGPTVDLGCGPGRLTAALTARGITALGVDHSAVAVGLTRARGAVALHRDLFRPLPGEGRWRHVLLADGNIGIGGDPVALLDRVHRLLGHDGTVLLELDPPGRGLRRSDVRIGTGSWFPWAWVGADALGELASRTGFRTEWTAISDHRWFAELRRR</sequence>
<dbReference type="AlphaFoldDB" id="A0A344LL53"/>